<proteinExistence type="predicted"/>
<reference evidence="2 3" key="1">
    <citation type="submission" date="2019-01" db="EMBL/GenBank/DDBJ databases">
        <title>Zoogloea oleivorans genome sequencing and assembly.</title>
        <authorList>
            <person name="Tancsics A."/>
            <person name="Farkas M."/>
            <person name="Kriszt B."/>
            <person name="Maroti G."/>
            <person name="Horvath B."/>
        </authorList>
    </citation>
    <scope>NUCLEOTIDE SEQUENCE [LARGE SCALE GENOMIC DNA]</scope>
    <source>
        <strain evidence="2 3">Buc</strain>
    </source>
</reference>
<name>A0A6C2CNQ4_9RHOO</name>
<evidence type="ECO:0000256" key="1">
    <source>
        <dbReference type="SAM" id="Phobius"/>
    </source>
</evidence>
<dbReference type="RefSeq" id="WP_148580029.1">
    <property type="nucleotide sequence ID" value="NZ_JAVEUW010000073.1"/>
</dbReference>
<keyword evidence="1" id="KW-0812">Transmembrane</keyword>
<dbReference type="EMBL" id="SDKK01000014">
    <property type="protein sequence ID" value="TYC55169.1"/>
    <property type="molecule type" value="Genomic_DNA"/>
</dbReference>
<evidence type="ECO:0000313" key="2">
    <source>
        <dbReference type="EMBL" id="TYC55169.1"/>
    </source>
</evidence>
<keyword evidence="1" id="KW-0472">Membrane</keyword>
<sequence>MAWKELFSTDVGILSLLTIGFVLVIGTYMYRFAKSHIAEDEKHSHG</sequence>
<dbReference type="InterPro" id="IPR021494">
    <property type="entry name" value="DUF3149"/>
</dbReference>
<keyword evidence="1" id="KW-1133">Transmembrane helix</keyword>
<evidence type="ECO:0000313" key="3">
    <source>
        <dbReference type="Proteomes" id="UP000389128"/>
    </source>
</evidence>
<feature type="transmembrane region" description="Helical" evidence="1">
    <location>
        <begin position="12"/>
        <end position="30"/>
    </location>
</feature>
<dbReference type="OrthoDB" id="8594755at2"/>
<dbReference type="Pfam" id="PF11346">
    <property type="entry name" value="DUF3149"/>
    <property type="match status" value="1"/>
</dbReference>
<accession>A0A6C2CNQ4</accession>
<dbReference type="AlphaFoldDB" id="A0A6C2CNQ4"/>
<dbReference type="Proteomes" id="UP000389128">
    <property type="component" value="Unassembled WGS sequence"/>
</dbReference>
<organism evidence="2 3">
    <name type="scientific">Zoogloea oleivorans</name>
    <dbReference type="NCBI Taxonomy" id="1552750"/>
    <lineage>
        <taxon>Bacteria</taxon>
        <taxon>Pseudomonadati</taxon>
        <taxon>Pseudomonadota</taxon>
        <taxon>Betaproteobacteria</taxon>
        <taxon>Rhodocyclales</taxon>
        <taxon>Zoogloeaceae</taxon>
        <taxon>Zoogloea</taxon>
    </lineage>
</organism>
<gene>
    <name evidence="2" type="ORF">ETQ85_15790</name>
</gene>
<keyword evidence="3" id="KW-1185">Reference proteome</keyword>
<comment type="caution">
    <text evidence="2">The sequence shown here is derived from an EMBL/GenBank/DDBJ whole genome shotgun (WGS) entry which is preliminary data.</text>
</comment>
<protein>
    <submittedName>
        <fullName evidence="2">DUF3149 domain-containing protein</fullName>
    </submittedName>
</protein>